<feature type="domain" description="E3 ubiquitin-protein ligase UBR4-like" evidence="2">
    <location>
        <begin position="337"/>
        <end position="466"/>
    </location>
</feature>
<proteinExistence type="predicted"/>
<feature type="region of interest" description="Disordered" evidence="1">
    <location>
        <begin position="399"/>
        <end position="421"/>
    </location>
</feature>
<name>A0AAD9KGS8_RIDPI</name>
<dbReference type="InterPro" id="IPR056530">
    <property type="entry name" value="UBR4-like_dom"/>
</dbReference>
<keyword evidence="4" id="KW-1185">Reference proteome</keyword>
<dbReference type="Pfam" id="PF24079">
    <property type="entry name" value="UBR4"/>
    <property type="match status" value="1"/>
</dbReference>
<organism evidence="3 4">
    <name type="scientific">Ridgeia piscesae</name>
    <name type="common">Tubeworm</name>
    <dbReference type="NCBI Taxonomy" id="27915"/>
    <lineage>
        <taxon>Eukaryota</taxon>
        <taxon>Metazoa</taxon>
        <taxon>Spiralia</taxon>
        <taxon>Lophotrochozoa</taxon>
        <taxon>Annelida</taxon>
        <taxon>Polychaeta</taxon>
        <taxon>Sedentaria</taxon>
        <taxon>Canalipalpata</taxon>
        <taxon>Sabellida</taxon>
        <taxon>Siboglinidae</taxon>
        <taxon>Ridgeia</taxon>
    </lineage>
</organism>
<reference evidence="3" key="1">
    <citation type="journal article" date="2023" name="Mol. Biol. Evol.">
        <title>Third-Generation Sequencing Reveals the Adaptive Role of the Epigenome in Three Deep-Sea Polychaetes.</title>
        <authorList>
            <person name="Perez M."/>
            <person name="Aroh O."/>
            <person name="Sun Y."/>
            <person name="Lan Y."/>
            <person name="Juniper S.K."/>
            <person name="Young C.R."/>
            <person name="Angers B."/>
            <person name="Qian P.Y."/>
        </authorList>
    </citation>
    <scope>NUCLEOTIDE SEQUENCE</scope>
    <source>
        <strain evidence="3">R07B-5</strain>
    </source>
</reference>
<feature type="region of interest" description="Disordered" evidence="1">
    <location>
        <begin position="728"/>
        <end position="748"/>
    </location>
</feature>
<dbReference type="PANTHER" id="PTHR21725">
    <property type="entry name" value="E3 UBIQUITIN-PROTEIN LIGASE UBR4"/>
    <property type="match status" value="1"/>
</dbReference>
<dbReference type="PANTHER" id="PTHR21725:SF1">
    <property type="entry name" value="E3 UBIQUITIN-PROTEIN LIGASE UBR4"/>
    <property type="match status" value="1"/>
</dbReference>
<gene>
    <name evidence="3" type="ORF">NP493_1122g00023</name>
</gene>
<evidence type="ECO:0000256" key="1">
    <source>
        <dbReference type="SAM" id="MobiDB-lite"/>
    </source>
</evidence>
<dbReference type="EMBL" id="JAODUO010001122">
    <property type="protein sequence ID" value="KAK2170946.1"/>
    <property type="molecule type" value="Genomic_DNA"/>
</dbReference>
<evidence type="ECO:0000313" key="4">
    <source>
        <dbReference type="Proteomes" id="UP001209878"/>
    </source>
</evidence>
<protein>
    <recommendedName>
        <fullName evidence="2">E3 ubiquitin-protein ligase UBR4-like domain-containing protein</fullName>
    </recommendedName>
</protein>
<dbReference type="InterPro" id="IPR016024">
    <property type="entry name" value="ARM-type_fold"/>
</dbReference>
<evidence type="ECO:0000313" key="3">
    <source>
        <dbReference type="EMBL" id="KAK2170946.1"/>
    </source>
</evidence>
<comment type="caution">
    <text evidence="3">The sequence shown here is derived from an EMBL/GenBank/DDBJ whole genome shotgun (WGS) entry which is preliminary data.</text>
</comment>
<sequence>MSLADADEGPKHDEALCLILVQQVCKCVNRELLVKFIRCFLLESNLTTVRWQAHTLVLHIYRSSSSSQQEALLDLMWSIWPEVTSHGRKAVQFVDLLGYFTIKTPQISEKKSKLYVEKAVAILRSQNKVLANHPNGFIYSMLQGLVDFDGYYLESDPCLVCNNPEVPYTNIKLSAIKVDSKSTTTTQIVKLVGSHTISKIILRITDLKRTKMVRTMNFYYNNRSVQAVVELKNKPSLWHKAKRIVLTAGQTEVKVDFPLPIVACNLMIEYVDFYDNLQATSETLQCPRCSASVPANPGVCSNCGENVFQCHKCRAINYDEKDPFLCNACGFCKYAKFDFALTAKPCCAVDPIENEEDRKKAVSSINTLLEKADRLYRQLRQSSTPLATTCLEKISEHSADKLHEESSGATPTGSGAGSNNTGVSRAIQEVVHQYCRDCKNTFEELSKIIQKIIASRKELVEYNRQQQEAAATAAAALPGSTPGTPIVTPRPGELFTKVREVPGCCDAKPREKTRHCYGCASATVEHCMTLIRALAINTNLRNIICGQGLIRELLDYNLRRGTAQVRMDVRRLLCLLTRDNVIATTELNTLLTHRIVTAIQGHLSNPDFDTSVRQEMLLLAATVEREDSCWELRVRCVMHLFLLSMKMQSPVVLDNISQPCLEILYHIIKPEAPTSKKHKDKVVESLSSVKATSSQLHVTAESWLSGDVKASFKVWRRSMPQRAVEFVSKKRKEERGKDEKSKEEKGRDLDRDLVRRVTHIKYLMEKYGARWKGKMSKGSCVKLTLEDKSWLRRAIFSPASPSARAITCKMVEAMCQVPARKKQILDMLTE</sequence>
<dbReference type="AlphaFoldDB" id="A0AAD9KGS8"/>
<accession>A0AAD9KGS8</accession>
<dbReference type="SUPFAM" id="SSF48371">
    <property type="entry name" value="ARM repeat"/>
    <property type="match status" value="1"/>
</dbReference>
<evidence type="ECO:0000259" key="2">
    <source>
        <dbReference type="Pfam" id="PF24079"/>
    </source>
</evidence>
<dbReference type="InterPro" id="IPR045189">
    <property type="entry name" value="UBR4-like"/>
</dbReference>
<dbReference type="Proteomes" id="UP001209878">
    <property type="component" value="Unassembled WGS sequence"/>
</dbReference>